<dbReference type="Proteomes" id="UP000663848">
    <property type="component" value="Unassembled WGS sequence"/>
</dbReference>
<proteinExistence type="predicted"/>
<feature type="compositionally biased region" description="Polar residues" evidence="1">
    <location>
        <begin position="29"/>
        <end position="38"/>
    </location>
</feature>
<feature type="non-terminal residue" evidence="2">
    <location>
        <position position="1"/>
    </location>
</feature>
<evidence type="ECO:0000313" key="3">
    <source>
        <dbReference type="Proteomes" id="UP000663848"/>
    </source>
</evidence>
<protein>
    <submittedName>
        <fullName evidence="2">Uncharacterized protein</fullName>
    </submittedName>
</protein>
<comment type="caution">
    <text evidence="2">The sequence shown here is derived from an EMBL/GenBank/DDBJ whole genome shotgun (WGS) entry which is preliminary data.</text>
</comment>
<evidence type="ECO:0000256" key="1">
    <source>
        <dbReference type="SAM" id="MobiDB-lite"/>
    </source>
</evidence>
<evidence type="ECO:0000313" key="2">
    <source>
        <dbReference type="EMBL" id="CAF5036797.1"/>
    </source>
</evidence>
<feature type="non-terminal residue" evidence="2">
    <location>
        <position position="98"/>
    </location>
</feature>
<reference evidence="2" key="1">
    <citation type="submission" date="2021-02" db="EMBL/GenBank/DDBJ databases">
        <authorList>
            <person name="Nowell W R."/>
        </authorList>
    </citation>
    <scope>NUCLEOTIDE SEQUENCE</scope>
</reference>
<sequence>IDQVDQLSSKTNRLELTIHWLAIDGQQPIISDNPPANFSENNSEEKKQKKSNGTKILPNELINRSSTLEKLFQIANTSRRKNYVYQEHIHPLTKNNLT</sequence>
<dbReference type="EMBL" id="CAJOBR010045366">
    <property type="protein sequence ID" value="CAF5036797.1"/>
    <property type="molecule type" value="Genomic_DNA"/>
</dbReference>
<feature type="region of interest" description="Disordered" evidence="1">
    <location>
        <begin position="29"/>
        <end position="54"/>
    </location>
</feature>
<gene>
    <name evidence="2" type="ORF">QYT958_LOCUS41090</name>
</gene>
<dbReference type="AlphaFoldDB" id="A0A822C6M2"/>
<organism evidence="2 3">
    <name type="scientific">Rotaria socialis</name>
    <dbReference type="NCBI Taxonomy" id="392032"/>
    <lineage>
        <taxon>Eukaryota</taxon>
        <taxon>Metazoa</taxon>
        <taxon>Spiralia</taxon>
        <taxon>Gnathifera</taxon>
        <taxon>Rotifera</taxon>
        <taxon>Eurotatoria</taxon>
        <taxon>Bdelloidea</taxon>
        <taxon>Philodinida</taxon>
        <taxon>Philodinidae</taxon>
        <taxon>Rotaria</taxon>
    </lineage>
</organism>
<name>A0A822C6M2_9BILA</name>
<accession>A0A822C6M2</accession>